<accession>A0A8S9TM84</accession>
<dbReference type="AlphaFoldDB" id="A0A8S9TM84"/>
<reference evidence="1" key="1">
    <citation type="submission" date="2020-03" db="EMBL/GenBank/DDBJ databases">
        <title>Hybrid Assembly of Korean Phytophthora infestans isolates.</title>
        <authorList>
            <person name="Prokchorchik M."/>
            <person name="Lee Y."/>
            <person name="Seo J."/>
            <person name="Cho J.-H."/>
            <person name="Park Y.-E."/>
            <person name="Jang D.-C."/>
            <person name="Im J.-S."/>
            <person name="Choi J.-G."/>
            <person name="Park H.-J."/>
            <person name="Lee G.-B."/>
            <person name="Lee Y.-G."/>
            <person name="Hong S.-Y."/>
            <person name="Cho K."/>
            <person name="Sohn K.H."/>
        </authorList>
    </citation>
    <scope>NUCLEOTIDE SEQUENCE</scope>
    <source>
        <strain evidence="1">KR_2_A2</strain>
    </source>
</reference>
<dbReference type="EMBL" id="JAACNO010002942">
    <property type="protein sequence ID" value="KAF4129560.1"/>
    <property type="molecule type" value="Genomic_DNA"/>
</dbReference>
<name>A0A8S9TM84_PHYIN</name>
<sequence>MAPGELDQKAIAIWAAMPGVEYELCVSFDPNFANAEYKLYDARVHTRAAGSTSNRRSKNGNPV</sequence>
<protein>
    <submittedName>
        <fullName evidence="1">Uncharacterized protein</fullName>
    </submittedName>
</protein>
<evidence type="ECO:0000313" key="2">
    <source>
        <dbReference type="Proteomes" id="UP000704712"/>
    </source>
</evidence>
<evidence type="ECO:0000313" key="1">
    <source>
        <dbReference type="EMBL" id="KAF4129560.1"/>
    </source>
</evidence>
<comment type="caution">
    <text evidence="1">The sequence shown here is derived from an EMBL/GenBank/DDBJ whole genome shotgun (WGS) entry which is preliminary data.</text>
</comment>
<gene>
    <name evidence="1" type="ORF">GN958_ATG21247</name>
</gene>
<dbReference type="Proteomes" id="UP000704712">
    <property type="component" value="Unassembled WGS sequence"/>
</dbReference>
<organism evidence="1 2">
    <name type="scientific">Phytophthora infestans</name>
    <name type="common">Potato late blight agent</name>
    <name type="synonym">Botrytis infestans</name>
    <dbReference type="NCBI Taxonomy" id="4787"/>
    <lineage>
        <taxon>Eukaryota</taxon>
        <taxon>Sar</taxon>
        <taxon>Stramenopiles</taxon>
        <taxon>Oomycota</taxon>
        <taxon>Peronosporomycetes</taxon>
        <taxon>Peronosporales</taxon>
        <taxon>Peronosporaceae</taxon>
        <taxon>Phytophthora</taxon>
    </lineage>
</organism>
<proteinExistence type="predicted"/>